<protein>
    <recommendedName>
        <fullName evidence="4">Pentatricopeptide repeat-containing protein</fullName>
    </recommendedName>
</protein>
<evidence type="ECO:0000313" key="3">
    <source>
        <dbReference type="Proteomes" id="UP000811246"/>
    </source>
</evidence>
<reference evidence="2" key="1">
    <citation type="submission" date="2021-01" db="EMBL/GenBank/DDBJ databases">
        <authorList>
            <person name="Lovell J.T."/>
            <person name="Bentley N."/>
            <person name="Bhattarai G."/>
            <person name="Jenkins J.W."/>
            <person name="Sreedasyam A."/>
            <person name="Alarcon Y."/>
            <person name="Bock C."/>
            <person name="Boston L."/>
            <person name="Carlson J."/>
            <person name="Cervantes K."/>
            <person name="Clermont K."/>
            <person name="Krom N."/>
            <person name="Kubenka K."/>
            <person name="Mamidi S."/>
            <person name="Mattison C."/>
            <person name="Monteros M."/>
            <person name="Pisani C."/>
            <person name="Plott C."/>
            <person name="Rajasekar S."/>
            <person name="Rhein H.S."/>
            <person name="Rohla C."/>
            <person name="Song M."/>
            <person name="Hilaire R.S."/>
            <person name="Shu S."/>
            <person name="Wells L."/>
            <person name="Wang X."/>
            <person name="Webber J."/>
            <person name="Heerema R.J."/>
            <person name="Klein P."/>
            <person name="Conner P."/>
            <person name="Grauke L."/>
            <person name="Grimwood J."/>
            <person name="Schmutz J."/>
            <person name="Randall J.J."/>
        </authorList>
    </citation>
    <scope>NUCLEOTIDE SEQUENCE</scope>
    <source>
        <tissue evidence="2">Leaf</tissue>
    </source>
</reference>
<dbReference type="PANTHER" id="PTHR45717">
    <property type="entry name" value="OS12G0527900 PROTEIN"/>
    <property type="match status" value="1"/>
</dbReference>
<comment type="caution">
    <text evidence="2">The sequence shown here is derived from an EMBL/GenBank/DDBJ whole genome shotgun (WGS) entry which is preliminary data.</text>
</comment>
<dbReference type="Pfam" id="PF01535">
    <property type="entry name" value="PPR"/>
    <property type="match status" value="2"/>
</dbReference>
<evidence type="ECO:0008006" key="4">
    <source>
        <dbReference type="Google" id="ProtNLM"/>
    </source>
</evidence>
<evidence type="ECO:0000313" key="2">
    <source>
        <dbReference type="EMBL" id="KAG6693937.1"/>
    </source>
</evidence>
<accession>A0A922J5C6</accession>
<comment type="similarity">
    <text evidence="1">Belongs to the PPR family. P subfamily.</text>
</comment>
<dbReference type="AlphaFoldDB" id="A0A922J5C6"/>
<sequence>MTEKRYFDLSSRDIAIQLDLIAKVHGIEQAENYFSNVPIKFRALEVYGAFLICYAHVKHVGKAEAIMQKMRDLGLDRTTVSYNVLLNLYYQTRNHEKLDTLVHEME</sequence>
<gene>
    <name evidence="2" type="ORF">I3842_09G025600</name>
</gene>
<dbReference type="NCBIfam" id="TIGR00756">
    <property type="entry name" value="PPR"/>
    <property type="match status" value="1"/>
</dbReference>
<dbReference type="InterPro" id="IPR002885">
    <property type="entry name" value="PPR_rpt"/>
</dbReference>
<dbReference type="Proteomes" id="UP000811246">
    <property type="component" value="Chromosome 9"/>
</dbReference>
<dbReference type="GO" id="GO:0005739">
    <property type="term" value="C:mitochondrion"/>
    <property type="evidence" value="ECO:0007669"/>
    <property type="project" value="TreeGrafter"/>
</dbReference>
<evidence type="ECO:0000256" key="1">
    <source>
        <dbReference type="ARBA" id="ARBA00007626"/>
    </source>
</evidence>
<proteinExistence type="inferred from homology"/>
<dbReference type="PANTHER" id="PTHR45717:SF28">
    <property type="entry name" value="PENTACOTRIPEPTIDE-REPEAT REGION OF PRORP DOMAIN-CONTAINING PROTEIN"/>
    <property type="match status" value="1"/>
</dbReference>
<name>A0A922J5C6_CARIL</name>
<organism evidence="2 3">
    <name type="scientific">Carya illinoinensis</name>
    <name type="common">Pecan</name>
    <dbReference type="NCBI Taxonomy" id="32201"/>
    <lineage>
        <taxon>Eukaryota</taxon>
        <taxon>Viridiplantae</taxon>
        <taxon>Streptophyta</taxon>
        <taxon>Embryophyta</taxon>
        <taxon>Tracheophyta</taxon>
        <taxon>Spermatophyta</taxon>
        <taxon>Magnoliopsida</taxon>
        <taxon>eudicotyledons</taxon>
        <taxon>Gunneridae</taxon>
        <taxon>Pentapetalae</taxon>
        <taxon>rosids</taxon>
        <taxon>fabids</taxon>
        <taxon>Fagales</taxon>
        <taxon>Juglandaceae</taxon>
        <taxon>Carya</taxon>
    </lineage>
</organism>
<dbReference type="EMBL" id="CM031833">
    <property type="protein sequence ID" value="KAG6693937.1"/>
    <property type="molecule type" value="Genomic_DNA"/>
</dbReference>